<dbReference type="AlphaFoldDB" id="A0A151WI05"/>
<evidence type="ECO:0000313" key="2">
    <source>
        <dbReference type="EMBL" id="KYQ47473.1"/>
    </source>
</evidence>
<dbReference type="Gene3D" id="2.40.70.10">
    <property type="entry name" value="Acid Proteases"/>
    <property type="match status" value="1"/>
</dbReference>
<dbReference type="EMBL" id="KQ983101">
    <property type="protein sequence ID" value="KYQ47473.1"/>
    <property type="molecule type" value="Genomic_DNA"/>
</dbReference>
<feature type="region of interest" description="Disordered" evidence="1">
    <location>
        <begin position="123"/>
        <end position="151"/>
    </location>
</feature>
<evidence type="ECO:0000313" key="3">
    <source>
        <dbReference type="Proteomes" id="UP000075809"/>
    </source>
</evidence>
<reference evidence="2 3" key="1">
    <citation type="submission" date="2015-09" db="EMBL/GenBank/DDBJ databases">
        <title>Trachymyrmex zeteki WGS genome.</title>
        <authorList>
            <person name="Nygaard S."/>
            <person name="Hu H."/>
            <person name="Boomsma J."/>
            <person name="Zhang G."/>
        </authorList>
    </citation>
    <scope>NUCLEOTIDE SEQUENCE [LARGE SCALE GENOMIC DNA]</scope>
    <source>
        <strain evidence="2">Tzet28-1</strain>
        <tissue evidence="2">Whole body</tissue>
    </source>
</reference>
<gene>
    <name evidence="2" type="ORF">ALC60_13503</name>
</gene>
<dbReference type="Proteomes" id="UP000075809">
    <property type="component" value="Unassembled WGS sequence"/>
</dbReference>
<dbReference type="InterPro" id="IPR021109">
    <property type="entry name" value="Peptidase_aspartic_dom_sf"/>
</dbReference>
<evidence type="ECO:0000256" key="1">
    <source>
        <dbReference type="SAM" id="MobiDB-lite"/>
    </source>
</evidence>
<feature type="region of interest" description="Disordered" evidence="1">
    <location>
        <begin position="179"/>
        <end position="203"/>
    </location>
</feature>
<name>A0A151WI05_9HYME</name>
<organism evidence="2 3">
    <name type="scientific">Mycetomoellerius zeteki</name>
    <dbReference type="NCBI Taxonomy" id="64791"/>
    <lineage>
        <taxon>Eukaryota</taxon>
        <taxon>Metazoa</taxon>
        <taxon>Ecdysozoa</taxon>
        <taxon>Arthropoda</taxon>
        <taxon>Hexapoda</taxon>
        <taxon>Insecta</taxon>
        <taxon>Pterygota</taxon>
        <taxon>Neoptera</taxon>
        <taxon>Endopterygota</taxon>
        <taxon>Hymenoptera</taxon>
        <taxon>Apocrita</taxon>
        <taxon>Aculeata</taxon>
        <taxon>Formicoidea</taxon>
        <taxon>Formicidae</taxon>
        <taxon>Myrmicinae</taxon>
        <taxon>Mycetomoellerius</taxon>
    </lineage>
</organism>
<accession>A0A151WI05</accession>
<proteinExistence type="predicted"/>
<dbReference type="SUPFAM" id="SSF50630">
    <property type="entry name" value="Acid proteases"/>
    <property type="match status" value="1"/>
</dbReference>
<protein>
    <submittedName>
        <fullName evidence="2">Uncharacterized protein</fullName>
    </submittedName>
</protein>
<dbReference type="CDD" id="cd00303">
    <property type="entry name" value="retropepsin_like"/>
    <property type="match status" value="1"/>
</dbReference>
<sequence>MDCVVQPEGGKVQFADGQTITLPGMVELPIRIGDRHVQHTFRVMPTLRSQMLIGMDLWARFGYTIPAPPAIAEVSPKPAAAATEGLTRNTEAENRALRNFLDTEVKKFEAVRGPTHLAQHQIRVKPDTLGPPRVAQPRSEPAPAKTVGPLPPPPIPVEVEPGHMVNVPHFSAHVSRQYKTRSGGTKWHIRFNGNGTVRSVKRK</sequence>
<keyword evidence="3" id="KW-1185">Reference proteome</keyword>